<dbReference type="PANTHER" id="PTHR11019">
    <property type="entry name" value="HTH-TYPE TRANSCRIPTIONAL REGULATOR NIMR"/>
    <property type="match status" value="1"/>
</dbReference>
<evidence type="ECO:0000256" key="2">
    <source>
        <dbReference type="ARBA" id="ARBA00023163"/>
    </source>
</evidence>
<feature type="region of interest" description="Disordered" evidence="3">
    <location>
        <begin position="1"/>
        <end position="43"/>
    </location>
</feature>
<feature type="compositionally biased region" description="Polar residues" evidence="3">
    <location>
        <begin position="9"/>
        <end position="21"/>
    </location>
</feature>
<keyword evidence="2" id="KW-0804">Transcription</keyword>
<evidence type="ECO:0000259" key="4">
    <source>
        <dbReference type="PROSITE" id="PS01124"/>
    </source>
</evidence>
<proteinExistence type="predicted"/>
<evidence type="ECO:0000256" key="3">
    <source>
        <dbReference type="SAM" id="MobiDB-lite"/>
    </source>
</evidence>
<dbReference type="EMBL" id="CP067136">
    <property type="protein sequence ID" value="WCR07083.1"/>
    <property type="molecule type" value="Genomic_DNA"/>
</dbReference>
<dbReference type="Gene3D" id="1.10.10.60">
    <property type="entry name" value="Homeodomain-like"/>
    <property type="match status" value="1"/>
</dbReference>
<evidence type="ECO:0000256" key="1">
    <source>
        <dbReference type="ARBA" id="ARBA00023015"/>
    </source>
</evidence>
<dbReference type="PROSITE" id="PS01124">
    <property type="entry name" value="HTH_ARAC_FAMILY_2"/>
    <property type="match status" value="1"/>
</dbReference>
<organism evidence="5 6">
    <name type="scientific">Paracoccus fistulariae</name>
    <dbReference type="NCBI Taxonomy" id="658446"/>
    <lineage>
        <taxon>Bacteria</taxon>
        <taxon>Pseudomonadati</taxon>
        <taxon>Pseudomonadota</taxon>
        <taxon>Alphaproteobacteria</taxon>
        <taxon>Rhodobacterales</taxon>
        <taxon>Paracoccaceae</taxon>
        <taxon>Paracoccus</taxon>
    </lineage>
</organism>
<dbReference type="Proteomes" id="UP001219349">
    <property type="component" value="Chromosome"/>
</dbReference>
<dbReference type="SUPFAM" id="SSF46689">
    <property type="entry name" value="Homeodomain-like"/>
    <property type="match status" value="1"/>
</dbReference>
<evidence type="ECO:0000313" key="5">
    <source>
        <dbReference type="EMBL" id="WCR07083.1"/>
    </source>
</evidence>
<sequence>MSLHERPEWNTSFPFSPSRLRSGQRFAPNIGGLSDPDCGRINAQDIPEGRAQEDPDQGPAALLPTPANIRSVEKLTLNPAVRAGRPAAHQSGLRLLPMEAFVWGSRSLPPQPRTRPDHTLIWVTDGRMQVDFPRRHHVMRLGDLRLIPAGTAFAALPGTDARGHVALIPAHLARLACPPFPDKALAAHIGQHGPQLLATLHDLAAEARAPESDTITCLMNLLSLRLGQLDPQRRIRQTRIAQQPDRPLVERFLTLAAQSLGSCDLVAEMAQQLNTTTAALDRSCVAARGRRAIELVHELRLERAVDLLRNSDQRPDRIASELGYTSHAHFTRAFVAATGRVPEVFRAQSR</sequence>
<reference evidence="5 6" key="1">
    <citation type="submission" date="2021-01" db="EMBL/GenBank/DDBJ databases">
        <title>Biogeographic distribution of Paracoccus.</title>
        <authorList>
            <person name="Hollensteiner J."/>
            <person name="Leineberger J."/>
            <person name="Brinkhoff T."/>
            <person name="Daniel R."/>
        </authorList>
    </citation>
    <scope>NUCLEOTIDE SEQUENCE [LARGE SCALE GENOMIC DNA]</scope>
    <source>
        <strain evidence="5 6">KCTC 22803</strain>
    </source>
</reference>
<keyword evidence="6" id="KW-1185">Reference proteome</keyword>
<dbReference type="InterPro" id="IPR009057">
    <property type="entry name" value="Homeodomain-like_sf"/>
</dbReference>
<dbReference type="InterPro" id="IPR018060">
    <property type="entry name" value="HTH_AraC"/>
</dbReference>
<dbReference type="PANTHER" id="PTHR11019:SF199">
    <property type="entry name" value="HTH-TYPE TRANSCRIPTIONAL REGULATOR NIMR"/>
    <property type="match status" value="1"/>
</dbReference>
<evidence type="ECO:0000313" key="6">
    <source>
        <dbReference type="Proteomes" id="UP001219349"/>
    </source>
</evidence>
<accession>A0ABY7SJG9</accession>
<gene>
    <name evidence="5" type="ORF">JHX87_16745</name>
</gene>
<dbReference type="RefSeq" id="WP_271883655.1">
    <property type="nucleotide sequence ID" value="NZ_CP067136.1"/>
</dbReference>
<name>A0ABY7SJG9_9RHOB</name>
<keyword evidence="1" id="KW-0805">Transcription regulation</keyword>
<dbReference type="Pfam" id="PF12833">
    <property type="entry name" value="HTH_18"/>
    <property type="match status" value="1"/>
</dbReference>
<feature type="domain" description="HTH araC/xylS-type" evidence="4">
    <location>
        <begin position="250"/>
        <end position="348"/>
    </location>
</feature>
<protein>
    <submittedName>
        <fullName evidence="5">Helix-turn-helix transcriptional regulator</fullName>
    </submittedName>
</protein>
<dbReference type="SMART" id="SM00342">
    <property type="entry name" value="HTH_ARAC"/>
    <property type="match status" value="1"/>
</dbReference>